<accession>A0ABZ1UED4</accession>
<dbReference type="EMBL" id="CP136508">
    <property type="protein sequence ID" value="WUR11014.1"/>
    <property type="molecule type" value="Genomic_DNA"/>
</dbReference>
<dbReference type="SUPFAM" id="SSF141571">
    <property type="entry name" value="Pentapeptide repeat-like"/>
    <property type="match status" value="1"/>
</dbReference>
<keyword evidence="2" id="KW-1185">Reference proteome</keyword>
<evidence type="ECO:0000313" key="2">
    <source>
        <dbReference type="Proteomes" id="UP000321323"/>
    </source>
</evidence>
<proteinExistence type="predicted"/>
<evidence type="ECO:0008006" key="3">
    <source>
        <dbReference type="Google" id="ProtNLM"/>
    </source>
</evidence>
<name>A0ABZ1UED4_9BURK</name>
<organism evidence="1 2">
    <name type="scientific">[Empedobacter] haloabium</name>
    <dbReference type="NCBI Taxonomy" id="592317"/>
    <lineage>
        <taxon>Bacteria</taxon>
        <taxon>Pseudomonadati</taxon>
        <taxon>Pseudomonadota</taxon>
        <taxon>Betaproteobacteria</taxon>
        <taxon>Burkholderiales</taxon>
        <taxon>Oxalobacteraceae</taxon>
        <taxon>Telluria group</taxon>
        <taxon>Telluria group incertae sedis</taxon>
    </lineage>
</organism>
<protein>
    <recommendedName>
        <fullName evidence="3">Pentapeptide repeat-containing protein</fullName>
    </recommendedName>
</protein>
<evidence type="ECO:0000313" key="1">
    <source>
        <dbReference type="EMBL" id="WUR11014.1"/>
    </source>
</evidence>
<sequence>MKIHSAKLSGEQIWLSDVEVNQLGPGLILEECEIFSDCQENALVMSGVRMHGGRFVQQERDLVDCQFDRVHFDGVKFVGRFIGCDFGNWDSTDKGLIARCDFTEAVLDDCRFLNCDIETITLPKWPCFAIVNPAEARDFVMGNAWPAKTRITLDVYTDVDPECAASLGDASRMAKRDGIAIEDLRERLLAIPGIRIRD</sequence>
<gene>
    <name evidence="1" type="ORF">E7V67_014930</name>
</gene>
<dbReference type="Proteomes" id="UP000321323">
    <property type="component" value="Chromosome"/>
</dbReference>
<dbReference type="Gene3D" id="2.160.20.80">
    <property type="entry name" value="E3 ubiquitin-protein ligase SopA"/>
    <property type="match status" value="1"/>
</dbReference>
<reference evidence="1 2" key="1">
    <citation type="journal article" date="2019" name="Int. J. Syst. Evol. Microbiol.">
        <title>The Draft Whole-Genome Sequence of the Antibiotic Producer Empedobacter haloabium ATCC 31962 Provides Indications for Its Taxonomic Reclassification.</title>
        <authorList>
            <person name="Miess H."/>
            <person name="Arlt P."/>
            <person name="Apel A.K."/>
            <person name="Weber T."/>
            <person name="Nieselt K."/>
            <person name="Hanssen F."/>
            <person name="Czemmel S."/>
            <person name="Nahnsen S."/>
            <person name="Gross H."/>
        </authorList>
    </citation>
    <scope>NUCLEOTIDE SEQUENCE [LARGE SCALE GENOMIC DNA]</scope>
    <source>
        <strain evidence="1 2">ATCC 31962</strain>
    </source>
</reference>